<feature type="region of interest" description="Disordered" evidence="2">
    <location>
        <begin position="1"/>
        <end position="44"/>
    </location>
</feature>
<gene>
    <name evidence="3" type="ORF">PCON_02556</name>
</gene>
<sequence length="302" mass="35377">MASSPTSRNSALTPDPSEAPMEFQNIESPVDTHEKDGKEQEGSFEVPLFNFDEVMRYMRKLKEENVLLKEDNESLKEQLAIIKKEYEDKPQMDEDFEKLRQDKMELEMKLQKVLQYGTVKGMENVWEKCGGMEQKFREMKEEMKKELKQELEEEMKQELKKELQQQLKHTIEEPEENLASVSKKLKQVSKEMEVVKSQLTELNSEFLADAFTASGIKYISRRPIPDGNIEITGPYDAHLYYVERSFLGTYDDFAGLVFGLWALDLWDLGDELTRIIFNEKEMSYPEWSSKWASMIVKNISVY</sequence>
<name>U4LWU4_PYROM</name>
<dbReference type="EMBL" id="HF936296">
    <property type="protein sequence ID" value="CCX34078.1"/>
    <property type="molecule type" value="Genomic_DNA"/>
</dbReference>
<keyword evidence="4" id="KW-1185">Reference proteome</keyword>
<keyword evidence="1" id="KW-0175">Coiled coil</keyword>
<feature type="compositionally biased region" description="Basic and acidic residues" evidence="2">
    <location>
        <begin position="30"/>
        <end position="41"/>
    </location>
</feature>
<evidence type="ECO:0000256" key="2">
    <source>
        <dbReference type="SAM" id="MobiDB-lite"/>
    </source>
</evidence>
<evidence type="ECO:0000313" key="3">
    <source>
        <dbReference type="EMBL" id="CCX34078.1"/>
    </source>
</evidence>
<feature type="compositionally biased region" description="Polar residues" evidence="2">
    <location>
        <begin position="1"/>
        <end position="12"/>
    </location>
</feature>
<feature type="coiled-coil region" evidence="1">
    <location>
        <begin position="58"/>
        <end position="85"/>
    </location>
</feature>
<feature type="coiled-coil region" evidence="1">
    <location>
        <begin position="133"/>
        <end position="205"/>
    </location>
</feature>
<proteinExistence type="predicted"/>
<evidence type="ECO:0000256" key="1">
    <source>
        <dbReference type="SAM" id="Coils"/>
    </source>
</evidence>
<evidence type="ECO:0000313" key="4">
    <source>
        <dbReference type="Proteomes" id="UP000018144"/>
    </source>
</evidence>
<reference evidence="3 4" key="1">
    <citation type="journal article" date="2013" name="PLoS Genet.">
        <title>The genome and development-dependent transcriptomes of Pyronema confluens: a window into fungal evolution.</title>
        <authorList>
            <person name="Traeger S."/>
            <person name="Altegoer F."/>
            <person name="Freitag M."/>
            <person name="Gabaldon T."/>
            <person name="Kempken F."/>
            <person name="Kumar A."/>
            <person name="Marcet-Houben M."/>
            <person name="Poggeler S."/>
            <person name="Stajich J.E."/>
            <person name="Nowrousian M."/>
        </authorList>
    </citation>
    <scope>NUCLEOTIDE SEQUENCE [LARGE SCALE GENOMIC DNA]</scope>
    <source>
        <strain evidence="4">CBS 100304</strain>
        <tissue evidence="3">Vegetative mycelium</tissue>
    </source>
</reference>
<dbReference type="Proteomes" id="UP000018144">
    <property type="component" value="Unassembled WGS sequence"/>
</dbReference>
<accession>U4LWU4</accession>
<dbReference type="OrthoDB" id="5489720at2759"/>
<protein>
    <submittedName>
        <fullName evidence="3">Uncharacterized protein</fullName>
    </submittedName>
</protein>
<dbReference type="AlphaFoldDB" id="U4LWU4"/>
<organism evidence="3 4">
    <name type="scientific">Pyronema omphalodes (strain CBS 100304)</name>
    <name type="common">Pyronema confluens</name>
    <dbReference type="NCBI Taxonomy" id="1076935"/>
    <lineage>
        <taxon>Eukaryota</taxon>
        <taxon>Fungi</taxon>
        <taxon>Dikarya</taxon>
        <taxon>Ascomycota</taxon>
        <taxon>Pezizomycotina</taxon>
        <taxon>Pezizomycetes</taxon>
        <taxon>Pezizales</taxon>
        <taxon>Pyronemataceae</taxon>
        <taxon>Pyronema</taxon>
    </lineage>
</organism>